<name>A0AAV8A2H4_9EUKA</name>
<reference evidence="3" key="1">
    <citation type="submission" date="2022-08" db="EMBL/GenBank/DDBJ databases">
        <title>Novel sulphate-reducing endosymbionts in the free-living metamonad Anaeramoeba.</title>
        <authorList>
            <person name="Jerlstrom-Hultqvist J."/>
            <person name="Cepicka I."/>
            <person name="Gallot-Lavallee L."/>
            <person name="Salas-Leiva D."/>
            <person name="Curtis B.A."/>
            <person name="Zahonova K."/>
            <person name="Pipaliya S."/>
            <person name="Dacks J."/>
            <person name="Roger A.J."/>
        </authorList>
    </citation>
    <scope>NUCLEOTIDE SEQUENCE</scope>
    <source>
        <strain evidence="3">Busselton2</strain>
    </source>
</reference>
<keyword evidence="2" id="KW-0732">Signal</keyword>
<protein>
    <submittedName>
        <fullName evidence="3">Lysophosphatidic acid phosphatase type</fullName>
    </submittedName>
</protein>
<organism evidence="3 4">
    <name type="scientific">Anaeramoeba flamelloides</name>
    <dbReference type="NCBI Taxonomy" id="1746091"/>
    <lineage>
        <taxon>Eukaryota</taxon>
        <taxon>Metamonada</taxon>
        <taxon>Anaeramoebidae</taxon>
        <taxon>Anaeramoeba</taxon>
    </lineage>
</organism>
<feature type="chain" id="PRO_5043518652" evidence="2">
    <location>
        <begin position="21"/>
        <end position="383"/>
    </location>
</feature>
<dbReference type="Proteomes" id="UP001146793">
    <property type="component" value="Unassembled WGS sequence"/>
</dbReference>
<gene>
    <name evidence="3" type="ORF">M0812_07920</name>
</gene>
<dbReference type="InterPro" id="IPR000560">
    <property type="entry name" value="His_Pase_clade-2"/>
</dbReference>
<comment type="caution">
    <text evidence="3">The sequence shown here is derived from an EMBL/GenBank/DDBJ whole genome shotgun (WGS) entry which is preliminary data.</text>
</comment>
<dbReference type="PANTHER" id="PTHR11567">
    <property type="entry name" value="ACID PHOSPHATASE-RELATED"/>
    <property type="match status" value="1"/>
</dbReference>
<dbReference type="PANTHER" id="PTHR11567:SF202">
    <property type="entry name" value="LYSOPHOSPHATIDIC ACID PHOSPHATASE TYPE 6"/>
    <property type="match status" value="1"/>
</dbReference>
<comment type="similarity">
    <text evidence="1">Belongs to the histidine acid phosphatase family.</text>
</comment>
<accession>A0AAV8A2H4</accession>
<evidence type="ECO:0000256" key="1">
    <source>
        <dbReference type="ARBA" id="ARBA00005375"/>
    </source>
</evidence>
<evidence type="ECO:0000256" key="2">
    <source>
        <dbReference type="SAM" id="SignalP"/>
    </source>
</evidence>
<dbReference type="SUPFAM" id="SSF53254">
    <property type="entry name" value="Phosphoglycerate mutase-like"/>
    <property type="match status" value="1"/>
</dbReference>
<evidence type="ECO:0000313" key="3">
    <source>
        <dbReference type="EMBL" id="KAJ3446925.1"/>
    </source>
</evidence>
<dbReference type="GO" id="GO:0016791">
    <property type="term" value="F:phosphatase activity"/>
    <property type="evidence" value="ECO:0007669"/>
    <property type="project" value="TreeGrafter"/>
</dbReference>
<feature type="signal peptide" evidence="2">
    <location>
        <begin position="1"/>
        <end position="20"/>
    </location>
</feature>
<proteinExistence type="inferred from homology"/>
<dbReference type="AlphaFoldDB" id="A0AAV8A2H4"/>
<evidence type="ECO:0000313" key="4">
    <source>
        <dbReference type="Proteomes" id="UP001146793"/>
    </source>
</evidence>
<dbReference type="Gene3D" id="3.40.50.1240">
    <property type="entry name" value="Phosphoglycerate mutase-like"/>
    <property type="match status" value="1"/>
</dbReference>
<dbReference type="InterPro" id="IPR050645">
    <property type="entry name" value="Histidine_acid_phosphatase"/>
</dbReference>
<dbReference type="CDD" id="cd07061">
    <property type="entry name" value="HP_HAP_like"/>
    <property type="match status" value="1"/>
</dbReference>
<dbReference type="InterPro" id="IPR029033">
    <property type="entry name" value="His_PPase_superfam"/>
</dbReference>
<sequence>MKQIANWIIIILLFFSIASTHKLKFVGAFVRHGDRVPNKNIPKDGTIWQCKLNSLEMYNNDNLPSPTPSRLFGKKFMQDRNTLPGNCSRGQLTEIGAKQLQSLGSKFRNKYIYDLNFLPLELDPDFIWLRSTDKPRTMRSAANFFLGLYPQKDNRKQDVFPIHTMDWNNENMHFNTKMCPKLAILKNQIKRSPKYITHMKSIEYFIYQIDKIYGFIDLDGYNFLTLYNNVKFRINHNKTLPSGLSDKMIEKLKIEGGWYANFVMGNKTLVKLTIGPFLQDLLNSFDSKISGENPHKFHLYTAHNSGIVPLLAAYGAFDSRPVDFASSVVFELFQEKKKYYVRLSYNDRKIKIPGCKKKKCLYTKFKKITQKTIPKNYEKECRI</sequence>
<dbReference type="EMBL" id="JANTQA010000018">
    <property type="protein sequence ID" value="KAJ3446925.1"/>
    <property type="molecule type" value="Genomic_DNA"/>
</dbReference>
<dbReference type="Pfam" id="PF00328">
    <property type="entry name" value="His_Phos_2"/>
    <property type="match status" value="1"/>
</dbReference>